<evidence type="ECO:0000256" key="3">
    <source>
        <dbReference type="ARBA" id="ARBA00022833"/>
    </source>
</evidence>
<evidence type="ECO:0000256" key="4">
    <source>
        <dbReference type="PROSITE-ProRule" id="PRU00322"/>
    </source>
</evidence>
<reference evidence="7" key="1">
    <citation type="submission" date="2021-01" db="EMBL/GenBank/DDBJ databases">
        <authorList>
            <person name="Corre E."/>
            <person name="Pelletier E."/>
            <person name="Niang G."/>
            <person name="Scheremetjew M."/>
            <person name="Finn R."/>
            <person name="Kale V."/>
            <person name="Holt S."/>
            <person name="Cochrane G."/>
            <person name="Meng A."/>
            <person name="Brown T."/>
            <person name="Cohen L."/>
        </authorList>
    </citation>
    <scope>NUCLEOTIDE SEQUENCE</scope>
    <source>
        <strain evidence="7">BC52</strain>
    </source>
</reference>
<dbReference type="SUPFAM" id="SSF47413">
    <property type="entry name" value="lambda repressor-like DNA-binding domains"/>
    <property type="match status" value="1"/>
</dbReference>
<gene>
    <name evidence="7" type="ORF">NSPH01132_LOCUS123</name>
</gene>
<name>A0A7S2QRZ6_9EUKA</name>
<sequence>MLQTKFPLPSSPEILEREGEDVTSAAQLLFSLRNSSHSESIEDSSDETPDDDYPIEEDKYWYAPRLDLPKSRISQLKAAALTKPVFKANRKSVNQVQKARVRLGVSQNSYVPYKTSQSVQISTREPKNRAVPASPATTPNIKKKPMSQRNPTSKEQNKLIDKVQNLMNIKKLNQSEISKIVNVPQPYISMFLNRRWRGSFDSLTWIRMVEHVTAWLEQETSKKVGTSTKHSAHKSGPIKASQKKEQLPAIPKLSKKNSSPSSSSTHTIRKKGKADQVFQETRSPVLKPDRGEQLNALPTKLHSSFQKLPQQNSTPQSWYCNMCTYLNKATDIECKICGKHKPRKAVNALNPDSN</sequence>
<dbReference type="GO" id="GO:0008270">
    <property type="term" value="F:zinc ion binding"/>
    <property type="evidence" value="ECO:0007669"/>
    <property type="project" value="UniProtKB-KW"/>
</dbReference>
<dbReference type="Gene3D" id="4.10.1060.10">
    <property type="entry name" value="Zinc finger, RanBP2-type"/>
    <property type="match status" value="1"/>
</dbReference>
<dbReference type="SUPFAM" id="SSF90209">
    <property type="entry name" value="Ran binding protein zinc finger-like"/>
    <property type="match status" value="1"/>
</dbReference>
<feature type="domain" description="RanBP2-type" evidence="6">
    <location>
        <begin position="314"/>
        <end position="343"/>
    </location>
</feature>
<keyword evidence="3" id="KW-0862">Zinc</keyword>
<dbReference type="SMART" id="SM00547">
    <property type="entry name" value="ZnF_RBZ"/>
    <property type="match status" value="1"/>
</dbReference>
<organism evidence="7">
    <name type="scientific">Norrisiella sphaerica</name>
    <dbReference type="NCBI Taxonomy" id="552664"/>
    <lineage>
        <taxon>Eukaryota</taxon>
        <taxon>Sar</taxon>
        <taxon>Rhizaria</taxon>
        <taxon>Cercozoa</taxon>
        <taxon>Chlorarachniophyceae</taxon>
        <taxon>Norrisiella</taxon>
    </lineage>
</organism>
<dbReference type="Gene3D" id="1.10.260.40">
    <property type="entry name" value="lambda repressor-like DNA-binding domains"/>
    <property type="match status" value="1"/>
</dbReference>
<proteinExistence type="predicted"/>
<feature type="region of interest" description="Disordered" evidence="5">
    <location>
        <begin position="36"/>
        <end position="55"/>
    </location>
</feature>
<evidence type="ECO:0000259" key="6">
    <source>
        <dbReference type="PROSITE" id="PS50199"/>
    </source>
</evidence>
<dbReference type="PROSITE" id="PS50199">
    <property type="entry name" value="ZF_RANBP2_2"/>
    <property type="match status" value="1"/>
</dbReference>
<evidence type="ECO:0000313" key="7">
    <source>
        <dbReference type="EMBL" id="CAD9650026.1"/>
    </source>
</evidence>
<evidence type="ECO:0000256" key="2">
    <source>
        <dbReference type="ARBA" id="ARBA00022771"/>
    </source>
</evidence>
<protein>
    <recommendedName>
        <fullName evidence="6">RanBP2-type domain-containing protein</fullName>
    </recommendedName>
</protein>
<keyword evidence="2 4" id="KW-0863">Zinc-finger</keyword>
<dbReference type="GO" id="GO:0003677">
    <property type="term" value="F:DNA binding"/>
    <property type="evidence" value="ECO:0007669"/>
    <property type="project" value="InterPro"/>
</dbReference>
<evidence type="ECO:0000256" key="5">
    <source>
        <dbReference type="SAM" id="MobiDB-lite"/>
    </source>
</evidence>
<dbReference type="PROSITE" id="PS01358">
    <property type="entry name" value="ZF_RANBP2_1"/>
    <property type="match status" value="1"/>
</dbReference>
<feature type="region of interest" description="Disordered" evidence="5">
    <location>
        <begin position="116"/>
        <end position="156"/>
    </location>
</feature>
<dbReference type="AlphaFoldDB" id="A0A7S2QRZ6"/>
<dbReference type="InterPro" id="IPR001876">
    <property type="entry name" value="Znf_RanBP2"/>
</dbReference>
<dbReference type="InterPro" id="IPR036443">
    <property type="entry name" value="Znf_RanBP2_sf"/>
</dbReference>
<accession>A0A7S2QRZ6</accession>
<dbReference type="InterPro" id="IPR010982">
    <property type="entry name" value="Lambda_DNA-bd_dom_sf"/>
</dbReference>
<feature type="region of interest" description="Disordered" evidence="5">
    <location>
        <begin position="220"/>
        <end position="291"/>
    </location>
</feature>
<evidence type="ECO:0000256" key="1">
    <source>
        <dbReference type="ARBA" id="ARBA00022723"/>
    </source>
</evidence>
<dbReference type="EMBL" id="HBHC01000246">
    <property type="protein sequence ID" value="CAD9650026.1"/>
    <property type="molecule type" value="Transcribed_RNA"/>
</dbReference>
<keyword evidence="1" id="KW-0479">Metal-binding</keyword>
<feature type="compositionally biased region" description="Acidic residues" evidence="5">
    <location>
        <begin position="41"/>
        <end position="55"/>
    </location>
</feature>